<dbReference type="PANTHER" id="PTHR33755:SF6">
    <property type="entry name" value="PLASMID STABILIZATION SYSTEM PROTEIN"/>
    <property type="match status" value="1"/>
</dbReference>
<reference evidence="3" key="1">
    <citation type="submission" date="2023-03" db="EMBL/GenBank/DDBJ databases">
        <title>Lomoglobus Profundus gen. nov., sp. nov., a novel member of the phylum Verrucomicrobia, isolated from deep-marine sediment of South China Sea.</title>
        <authorList>
            <person name="Ahmad T."/>
            <person name="Ishaq S.E."/>
            <person name="Wang F."/>
        </authorList>
    </citation>
    <scope>NUCLEOTIDE SEQUENCE</scope>
    <source>
        <strain evidence="3">LMO-M01</strain>
    </source>
</reference>
<evidence type="ECO:0000313" key="4">
    <source>
        <dbReference type="Proteomes" id="UP001218638"/>
    </source>
</evidence>
<name>A0AAE9ZY30_9BACT</name>
<dbReference type="InterPro" id="IPR035093">
    <property type="entry name" value="RelE/ParE_toxin_dom_sf"/>
</dbReference>
<comment type="similarity">
    <text evidence="1">Belongs to the RelE toxin family.</text>
</comment>
<accession>A0AAE9ZY30</accession>
<keyword evidence="2" id="KW-1277">Toxin-antitoxin system</keyword>
<organism evidence="3 4">
    <name type="scientific">Synoicihabitans lomoniglobus</name>
    <dbReference type="NCBI Taxonomy" id="2909285"/>
    <lineage>
        <taxon>Bacteria</taxon>
        <taxon>Pseudomonadati</taxon>
        <taxon>Verrucomicrobiota</taxon>
        <taxon>Opitutia</taxon>
        <taxon>Opitutales</taxon>
        <taxon>Opitutaceae</taxon>
        <taxon>Synoicihabitans</taxon>
    </lineage>
</organism>
<proteinExistence type="inferred from homology"/>
<keyword evidence="4" id="KW-1185">Reference proteome</keyword>
<dbReference type="Pfam" id="PF05016">
    <property type="entry name" value="ParE_toxin"/>
    <property type="match status" value="1"/>
</dbReference>
<sequence>MGYQVGLTEEARADLGEVVRFLAEKSSESAERIGHELLDAALTLTLFPRRGASVRRRPGVRKLTHRHYLIFYQVNETAEWVEVIRIWDGRQNPASLRL</sequence>
<dbReference type="InterPro" id="IPR051803">
    <property type="entry name" value="TA_system_RelE-like_toxin"/>
</dbReference>
<dbReference type="Proteomes" id="UP001218638">
    <property type="component" value="Chromosome"/>
</dbReference>
<evidence type="ECO:0000256" key="1">
    <source>
        <dbReference type="ARBA" id="ARBA00006226"/>
    </source>
</evidence>
<gene>
    <name evidence="3" type="ORF">PXH66_22460</name>
</gene>
<evidence type="ECO:0000256" key="2">
    <source>
        <dbReference type="ARBA" id="ARBA00022649"/>
    </source>
</evidence>
<protein>
    <submittedName>
        <fullName evidence="3">Type II toxin-antitoxin system RelE/ParE family toxin</fullName>
    </submittedName>
</protein>
<dbReference type="AlphaFoldDB" id="A0AAE9ZY30"/>
<dbReference type="PANTHER" id="PTHR33755">
    <property type="entry name" value="TOXIN PARE1-RELATED"/>
    <property type="match status" value="1"/>
</dbReference>
<dbReference type="InterPro" id="IPR007712">
    <property type="entry name" value="RelE/ParE_toxin"/>
</dbReference>
<evidence type="ECO:0000313" key="3">
    <source>
        <dbReference type="EMBL" id="WED65110.1"/>
    </source>
</evidence>
<dbReference type="Gene3D" id="3.30.2310.20">
    <property type="entry name" value="RelE-like"/>
    <property type="match status" value="1"/>
</dbReference>
<dbReference type="KEGG" id="slom:PXH66_22460"/>
<dbReference type="RefSeq" id="WP_330929496.1">
    <property type="nucleotide sequence ID" value="NZ_CP119075.1"/>
</dbReference>
<dbReference type="EMBL" id="CP119075">
    <property type="protein sequence ID" value="WED65110.1"/>
    <property type="molecule type" value="Genomic_DNA"/>
</dbReference>